<name>A0A091CJZ9_FUKDA</name>
<organism evidence="1 2">
    <name type="scientific">Fukomys damarensis</name>
    <name type="common">Damaraland mole rat</name>
    <name type="synonym">Cryptomys damarensis</name>
    <dbReference type="NCBI Taxonomy" id="885580"/>
    <lineage>
        <taxon>Eukaryota</taxon>
        <taxon>Metazoa</taxon>
        <taxon>Chordata</taxon>
        <taxon>Craniata</taxon>
        <taxon>Vertebrata</taxon>
        <taxon>Euteleostomi</taxon>
        <taxon>Mammalia</taxon>
        <taxon>Eutheria</taxon>
        <taxon>Euarchontoglires</taxon>
        <taxon>Glires</taxon>
        <taxon>Rodentia</taxon>
        <taxon>Hystricomorpha</taxon>
        <taxon>Bathyergidae</taxon>
        <taxon>Fukomys</taxon>
    </lineage>
</organism>
<gene>
    <name evidence="1" type="ORF">H920_19663</name>
</gene>
<proteinExistence type="predicted"/>
<sequence>MGKAASESLISRSTDLQMGRNFEYSVLQWYRCTGNAKRLRGPFIKPDLAQLVLWQTVVPTSQADRGLRRRYHAYTKLLELRSGVTSASQVP</sequence>
<accession>A0A091CJZ9</accession>
<dbReference type="EMBL" id="KN125273">
    <property type="protein sequence ID" value="KFO18929.1"/>
    <property type="molecule type" value="Genomic_DNA"/>
</dbReference>
<evidence type="ECO:0000313" key="2">
    <source>
        <dbReference type="Proteomes" id="UP000028990"/>
    </source>
</evidence>
<evidence type="ECO:0000313" key="1">
    <source>
        <dbReference type="EMBL" id="KFO18929.1"/>
    </source>
</evidence>
<protein>
    <submittedName>
        <fullName evidence="1">Uncharacterized protein</fullName>
    </submittedName>
</protein>
<reference evidence="1 2" key="1">
    <citation type="submission" date="2013-11" db="EMBL/GenBank/DDBJ databases">
        <title>The Damaraland mole rat (Fukomys damarensis) genome and evolution of African mole rats.</title>
        <authorList>
            <person name="Gladyshev V.N."/>
            <person name="Fang X."/>
        </authorList>
    </citation>
    <scope>NUCLEOTIDE SEQUENCE [LARGE SCALE GENOMIC DNA]</scope>
    <source>
        <tissue evidence="1">Liver</tissue>
    </source>
</reference>
<keyword evidence="2" id="KW-1185">Reference proteome</keyword>
<dbReference type="Proteomes" id="UP000028990">
    <property type="component" value="Unassembled WGS sequence"/>
</dbReference>
<dbReference type="AlphaFoldDB" id="A0A091CJZ9"/>